<dbReference type="OrthoDB" id="10630652at2759"/>
<proteinExistence type="predicted"/>
<name>A0A9N9B9C6_9GLOM</name>
<sequence>MSITKREDYTVKLRVRTWTKIPGFSGRITKCYSVSPVAVHITFEELLLRVRRDDPPYRCKKIVVYSARGEFLVCSDDPLSARLGDFVYDKEEIIYFLDIIQATTTVPTAPPRLYQQQQQCPRHPDCSRPMLPLAPMLLLPPTAAPTSIEGGIEE</sequence>
<organism evidence="1 2">
    <name type="scientific">Paraglomus brasilianum</name>
    <dbReference type="NCBI Taxonomy" id="144538"/>
    <lineage>
        <taxon>Eukaryota</taxon>
        <taxon>Fungi</taxon>
        <taxon>Fungi incertae sedis</taxon>
        <taxon>Mucoromycota</taxon>
        <taxon>Glomeromycotina</taxon>
        <taxon>Glomeromycetes</taxon>
        <taxon>Paraglomerales</taxon>
        <taxon>Paraglomeraceae</taxon>
        <taxon>Paraglomus</taxon>
    </lineage>
</organism>
<evidence type="ECO:0000313" key="2">
    <source>
        <dbReference type="Proteomes" id="UP000789739"/>
    </source>
</evidence>
<dbReference type="EMBL" id="CAJVPI010000611">
    <property type="protein sequence ID" value="CAG8555704.1"/>
    <property type="molecule type" value="Genomic_DNA"/>
</dbReference>
<gene>
    <name evidence="1" type="ORF">PBRASI_LOCUS5325</name>
</gene>
<evidence type="ECO:0000313" key="1">
    <source>
        <dbReference type="EMBL" id="CAG8555704.1"/>
    </source>
</evidence>
<comment type="caution">
    <text evidence="1">The sequence shown here is derived from an EMBL/GenBank/DDBJ whole genome shotgun (WGS) entry which is preliminary data.</text>
</comment>
<reference evidence="1" key="1">
    <citation type="submission" date="2021-06" db="EMBL/GenBank/DDBJ databases">
        <authorList>
            <person name="Kallberg Y."/>
            <person name="Tangrot J."/>
            <person name="Rosling A."/>
        </authorList>
    </citation>
    <scope>NUCLEOTIDE SEQUENCE</scope>
    <source>
        <strain evidence="1">BR232B</strain>
    </source>
</reference>
<protein>
    <submittedName>
        <fullName evidence="1">2208_t:CDS:1</fullName>
    </submittedName>
</protein>
<dbReference type="Proteomes" id="UP000789739">
    <property type="component" value="Unassembled WGS sequence"/>
</dbReference>
<accession>A0A9N9B9C6</accession>
<keyword evidence="2" id="KW-1185">Reference proteome</keyword>
<dbReference type="AlphaFoldDB" id="A0A9N9B9C6"/>